<keyword evidence="5 11" id="KW-0479">Metal-binding</keyword>
<comment type="similarity">
    <text evidence="11">Belongs to the Thz kinase family.</text>
</comment>
<keyword evidence="8 11" id="KW-0067">ATP-binding</keyword>
<sequence length="268" mass="28128">MELSEYLDRVRKLNPLVHHITNYVTVNDCANACLAVGASPVMADAIDEAGDMASISSALVLNIGTLNVSKVESMIEAGRSANAGGIPVIFDPVGQGATDFRNRMAAEIMSHVSMSVVRGNMSEILSLGGEHIHTKGVDTGGAVEIREAEAIASRLAEKWKAVVVISGASDIVTDGKHHVLIHNGCPQMSLITGSGCMCSTLIGAFCGAHPEDPFGSAAAAMAVMGLAGERAWDKWGREGLGHFHMGILDELGRMTGESLAKGARYEEN</sequence>
<evidence type="ECO:0000256" key="1">
    <source>
        <dbReference type="ARBA" id="ARBA00001771"/>
    </source>
</evidence>
<keyword evidence="10 11" id="KW-0784">Thiamine biosynthesis</keyword>
<dbReference type="GO" id="GO:0004417">
    <property type="term" value="F:hydroxyethylthiazole kinase activity"/>
    <property type="evidence" value="ECO:0007669"/>
    <property type="project" value="UniProtKB-UniRule"/>
</dbReference>
<dbReference type="STRING" id="742743.HMPREF9453_01737"/>
<dbReference type="InterPro" id="IPR029056">
    <property type="entry name" value="Ribokinase-like"/>
</dbReference>
<dbReference type="EMBL" id="ADLT01000054">
    <property type="protein sequence ID" value="EHO62365.1"/>
    <property type="molecule type" value="Genomic_DNA"/>
</dbReference>
<evidence type="ECO:0000256" key="8">
    <source>
        <dbReference type="ARBA" id="ARBA00022840"/>
    </source>
</evidence>
<organism evidence="12 13">
    <name type="scientific">Dialister succinatiphilus YIT 11850</name>
    <dbReference type="NCBI Taxonomy" id="742743"/>
    <lineage>
        <taxon>Bacteria</taxon>
        <taxon>Bacillati</taxon>
        <taxon>Bacillota</taxon>
        <taxon>Negativicutes</taxon>
        <taxon>Veillonellales</taxon>
        <taxon>Veillonellaceae</taxon>
        <taxon>Dialister</taxon>
    </lineage>
</organism>
<feature type="binding site" evidence="11">
    <location>
        <position position="193"/>
    </location>
    <ligand>
        <name>substrate</name>
    </ligand>
</feature>
<dbReference type="AlphaFoldDB" id="H1D299"/>
<dbReference type="Gene3D" id="3.40.1190.20">
    <property type="match status" value="1"/>
</dbReference>
<gene>
    <name evidence="11" type="primary">thiM</name>
    <name evidence="12" type="ORF">HMPREF9453_01737</name>
</gene>
<dbReference type="RefSeq" id="WP_008860231.1">
    <property type="nucleotide sequence ID" value="NZ_JH591188.1"/>
</dbReference>
<feature type="binding site" evidence="11">
    <location>
        <position position="166"/>
    </location>
    <ligand>
        <name>ATP</name>
        <dbReference type="ChEBI" id="CHEBI:30616"/>
    </ligand>
</feature>
<feature type="binding site" evidence="11">
    <location>
        <position position="42"/>
    </location>
    <ligand>
        <name>substrate</name>
    </ligand>
</feature>
<evidence type="ECO:0000313" key="12">
    <source>
        <dbReference type="EMBL" id="EHO62365.1"/>
    </source>
</evidence>
<evidence type="ECO:0000256" key="5">
    <source>
        <dbReference type="ARBA" id="ARBA00022723"/>
    </source>
</evidence>
<dbReference type="Pfam" id="PF02110">
    <property type="entry name" value="HK"/>
    <property type="match status" value="1"/>
</dbReference>
<dbReference type="HAMAP" id="MF_00228">
    <property type="entry name" value="Thz_kinase"/>
    <property type="match status" value="1"/>
</dbReference>
<protein>
    <recommendedName>
        <fullName evidence="11">Hydroxyethylthiazole kinase</fullName>
        <ecNumber evidence="11">2.7.1.50</ecNumber>
    </recommendedName>
    <alternativeName>
        <fullName evidence="11">4-methyl-5-beta-hydroxyethylthiazole kinase</fullName>
        <shortName evidence="11">TH kinase</shortName>
        <shortName evidence="11">Thz kinase</shortName>
    </alternativeName>
</protein>
<feature type="binding site" evidence="11">
    <location>
        <position position="118"/>
    </location>
    <ligand>
        <name>ATP</name>
        <dbReference type="ChEBI" id="CHEBI:30616"/>
    </ligand>
</feature>
<reference evidence="12 13" key="1">
    <citation type="submission" date="2011-11" db="EMBL/GenBank/DDBJ databases">
        <title>The Genome Sequence of Dialister succinatiphilus YIT 11850.</title>
        <authorList>
            <consortium name="The Broad Institute Genome Sequencing Platform"/>
            <person name="Earl A."/>
            <person name="Ward D."/>
            <person name="Feldgarden M."/>
            <person name="Gevers D."/>
            <person name="Morotomi M."/>
            <person name="Young S.K."/>
            <person name="Zeng Q."/>
            <person name="Gargeya S."/>
            <person name="Fitzgerald M."/>
            <person name="Haas B."/>
            <person name="Abouelleil A."/>
            <person name="Alvarado L."/>
            <person name="Arachchi H.M."/>
            <person name="Berlin A."/>
            <person name="Brown A."/>
            <person name="Chapman S.B."/>
            <person name="Dunbar C."/>
            <person name="Gearin G."/>
            <person name="Goldberg J."/>
            <person name="Griggs A."/>
            <person name="Gujja S."/>
            <person name="Heiman D."/>
            <person name="Howarth C."/>
            <person name="Lui A."/>
            <person name="MacDonald P.J.P."/>
            <person name="Montmayeur A."/>
            <person name="Murphy C."/>
            <person name="Neiman D."/>
            <person name="Pearson M."/>
            <person name="Priest M."/>
            <person name="Roberts A."/>
            <person name="Saif S."/>
            <person name="Shea T."/>
            <person name="Sisk P."/>
            <person name="Stolte C."/>
            <person name="Sykes S."/>
            <person name="Wortman J."/>
            <person name="Nusbaum C."/>
            <person name="Birren B."/>
        </authorList>
    </citation>
    <scope>NUCLEOTIDE SEQUENCE [LARGE SCALE GENOMIC DNA]</scope>
    <source>
        <strain evidence="12 13">YIT 11850</strain>
    </source>
</reference>
<evidence type="ECO:0000256" key="11">
    <source>
        <dbReference type="HAMAP-Rule" id="MF_00228"/>
    </source>
</evidence>
<dbReference type="InterPro" id="IPR000417">
    <property type="entry name" value="Hyethyz_kinase"/>
</dbReference>
<evidence type="ECO:0000313" key="13">
    <source>
        <dbReference type="Proteomes" id="UP000003277"/>
    </source>
</evidence>
<dbReference type="GO" id="GO:0009228">
    <property type="term" value="P:thiamine biosynthetic process"/>
    <property type="evidence" value="ECO:0007669"/>
    <property type="project" value="UniProtKB-KW"/>
</dbReference>
<evidence type="ECO:0000256" key="9">
    <source>
        <dbReference type="ARBA" id="ARBA00022842"/>
    </source>
</evidence>
<keyword evidence="13" id="KW-1185">Reference proteome</keyword>
<dbReference type="PATRIC" id="fig|742743.3.peg.1765"/>
<evidence type="ECO:0000256" key="3">
    <source>
        <dbReference type="ARBA" id="ARBA00004868"/>
    </source>
</evidence>
<dbReference type="eggNOG" id="COG2145">
    <property type="taxonomic scope" value="Bacteria"/>
</dbReference>
<keyword evidence="7 11" id="KW-0418">Kinase</keyword>
<evidence type="ECO:0000256" key="10">
    <source>
        <dbReference type="ARBA" id="ARBA00022977"/>
    </source>
</evidence>
<dbReference type="GO" id="GO:0005524">
    <property type="term" value="F:ATP binding"/>
    <property type="evidence" value="ECO:0007669"/>
    <property type="project" value="UniProtKB-UniRule"/>
</dbReference>
<comment type="caution">
    <text evidence="12">The sequence shown here is derived from an EMBL/GenBank/DDBJ whole genome shotgun (WGS) entry which is preliminary data.</text>
</comment>
<dbReference type="EC" id="2.7.1.50" evidence="11"/>
<evidence type="ECO:0000256" key="7">
    <source>
        <dbReference type="ARBA" id="ARBA00022777"/>
    </source>
</evidence>
<dbReference type="PIRSF" id="PIRSF000513">
    <property type="entry name" value="Thz_kinase"/>
    <property type="match status" value="1"/>
</dbReference>
<dbReference type="Proteomes" id="UP000003277">
    <property type="component" value="Unassembled WGS sequence"/>
</dbReference>
<comment type="pathway">
    <text evidence="3 11">Cofactor biosynthesis; thiamine diphosphate biosynthesis; 4-methyl-5-(2-phosphoethyl)-thiazole from 5-(2-hydroxyethyl)-4-methylthiazole: step 1/1.</text>
</comment>
<evidence type="ECO:0000256" key="6">
    <source>
        <dbReference type="ARBA" id="ARBA00022741"/>
    </source>
</evidence>
<dbReference type="PRINTS" id="PR01099">
    <property type="entry name" value="HYETHTZKNASE"/>
</dbReference>
<accession>H1D299</accession>
<proteinExistence type="inferred from homology"/>
<keyword evidence="9 11" id="KW-0460">Magnesium</keyword>
<comment type="cofactor">
    <cofactor evidence="2 11">
        <name>Mg(2+)</name>
        <dbReference type="ChEBI" id="CHEBI:18420"/>
    </cofactor>
</comment>
<dbReference type="OrthoDB" id="9778146at2"/>
<keyword evidence="6 11" id="KW-0547">Nucleotide-binding</keyword>
<evidence type="ECO:0000256" key="2">
    <source>
        <dbReference type="ARBA" id="ARBA00001946"/>
    </source>
</evidence>
<dbReference type="CDD" id="cd01170">
    <property type="entry name" value="THZ_kinase"/>
    <property type="match status" value="1"/>
</dbReference>
<evidence type="ECO:0000256" key="4">
    <source>
        <dbReference type="ARBA" id="ARBA00022679"/>
    </source>
</evidence>
<comment type="catalytic activity">
    <reaction evidence="1 11">
        <text>5-(2-hydroxyethyl)-4-methylthiazole + ATP = 4-methyl-5-(2-phosphooxyethyl)-thiazole + ADP + H(+)</text>
        <dbReference type="Rhea" id="RHEA:24212"/>
        <dbReference type="ChEBI" id="CHEBI:15378"/>
        <dbReference type="ChEBI" id="CHEBI:17957"/>
        <dbReference type="ChEBI" id="CHEBI:30616"/>
        <dbReference type="ChEBI" id="CHEBI:58296"/>
        <dbReference type="ChEBI" id="CHEBI:456216"/>
        <dbReference type="EC" id="2.7.1.50"/>
    </reaction>
</comment>
<dbReference type="UniPathway" id="UPA00060">
    <property type="reaction ID" value="UER00139"/>
</dbReference>
<dbReference type="HOGENOM" id="CLU_019943_0_0_9"/>
<keyword evidence="4 11" id="KW-0808">Transferase</keyword>
<dbReference type="SUPFAM" id="SSF53613">
    <property type="entry name" value="Ribokinase-like"/>
    <property type="match status" value="1"/>
</dbReference>
<dbReference type="NCBIfam" id="NF006830">
    <property type="entry name" value="PRK09355.1"/>
    <property type="match status" value="1"/>
</dbReference>
<dbReference type="GO" id="GO:0000287">
    <property type="term" value="F:magnesium ion binding"/>
    <property type="evidence" value="ECO:0007669"/>
    <property type="project" value="UniProtKB-UniRule"/>
</dbReference>
<dbReference type="NCBIfam" id="TIGR00694">
    <property type="entry name" value="thiM"/>
    <property type="match status" value="1"/>
</dbReference>
<name>H1D299_9FIRM</name>
<dbReference type="GO" id="GO:0009229">
    <property type="term" value="P:thiamine diphosphate biosynthetic process"/>
    <property type="evidence" value="ECO:0007669"/>
    <property type="project" value="UniProtKB-UniRule"/>
</dbReference>
<comment type="function">
    <text evidence="11">Catalyzes the phosphorylation of the hydroxyl group of 4-methyl-5-beta-hydroxyethylthiazole (THZ).</text>
</comment>